<dbReference type="PROSITE" id="PS00154">
    <property type="entry name" value="ATPASE_E1_E2"/>
    <property type="match status" value="1"/>
</dbReference>
<organism evidence="22 23">
    <name type="scientific">Actinoallomurus liliacearum</name>
    <dbReference type="NCBI Taxonomy" id="1080073"/>
    <lineage>
        <taxon>Bacteria</taxon>
        <taxon>Bacillati</taxon>
        <taxon>Actinomycetota</taxon>
        <taxon>Actinomycetes</taxon>
        <taxon>Streptosporangiales</taxon>
        <taxon>Thermomonosporaceae</taxon>
        <taxon>Actinoallomurus</taxon>
    </lineage>
</organism>
<dbReference type="NCBIfam" id="TIGR01524">
    <property type="entry name" value="ATPase-IIIB_Mg"/>
    <property type="match status" value="1"/>
</dbReference>
<dbReference type="InterPro" id="IPR004014">
    <property type="entry name" value="ATPase_P-typ_cation-transptr_N"/>
</dbReference>
<dbReference type="SFLD" id="SFLDF00027">
    <property type="entry name" value="p-type_atpase"/>
    <property type="match status" value="1"/>
</dbReference>
<keyword evidence="15 20" id="KW-0472">Membrane</keyword>
<comment type="subcellular location">
    <subcellularLocation>
        <location evidence="2">Cell inner membrane</location>
        <topology evidence="2">Multi-pass membrane protein</topology>
    </subcellularLocation>
</comment>
<comment type="similarity">
    <text evidence="3">Belongs to the cation transport ATPase (P-type) (TC 3.A.3) family. Type IIIB subfamily.</text>
</comment>
<evidence type="ECO:0000256" key="18">
    <source>
        <dbReference type="ARBA" id="ARBA00049360"/>
    </source>
</evidence>
<feature type="transmembrane region" description="Helical" evidence="20">
    <location>
        <begin position="290"/>
        <end position="309"/>
    </location>
</feature>
<dbReference type="SUPFAM" id="SSF81665">
    <property type="entry name" value="Calcium ATPase, transmembrane domain M"/>
    <property type="match status" value="1"/>
</dbReference>
<evidence type="ECO:0000259" key="21">
    <source>
        <dbReference type="SMART" id="SM00831"/>
    </source>
</evidence>
<evidence type="ECO:0000256" key="6">
    <source>
        <dbReference type="ARBA" id="ARBA00022475"/>
    </source>
</evidence>
<dbReference type="SMART" id="SM00831">
    <property type="entry name" value="Cation_ATPase_N"/>
    <property type="match status" value="1"/>
</dbReference>
<comment type="function">
    <text evidence="1">Mediates magnesium influx to the cytosol.</text>
</comment>
<dbReference type="InterPro" id="IPR059000">
    <property type="entry name" value="ATPase_P-type_domA"/>
</dbReference>
<dbReference type="InterPro" id="IPR018303">
    <property type="entry name" value="ATPase_P-typ_P_site"/>
</dbReference>
<evidence type="ECO:0000256" key="3">
    <source>
        <dbReference type="ARBA" id="ARBA00008746"/>
    </source>
</evidence>
<dbReference type="EMBL" id="BAABHJ010000005">
    <property type="protein sequence ID" value="GAA4605350.1"/>
    <property type="molecule type" value="Genomic_DNA"/>
</dbReference>
<feature type="transmembrane region" description="Helical" evidence="20">
    <location>
        <begin position="90"/>
        <end position="123"/>
    </location>
</feature>
<evidence type="ECO:0000256" key="19">
    <source>
        <dbReference type="SAM" id="MobiDB-lite"/>
    </source>
</evidence>
<evidence type="ECO:0000256" key="4">
    <source>
        <dbReference type="ARBA" id="ARBA00012786"/>
    </source>
</evidence>
<feature type="transmembrane region" description="Helical" evidence="20">
    <location>
        <begin position="772"/>
        <end position="794"/>
    </location>
</feature>
<evidence type="ECO:0000256" key="15">
    <source>
        <dbReference type="ARBA" id="ARBA00023136"/>
    </source>
</evidence>
<dbReference type="Gene3D" id="3.40.1110.10">
    <property type="entry name" value="Calcium-transporting ATPase, cytoplasmic domain N"/>
    <property type="match status" value="1"/>
</dbReference>
<dbReference type="InterPro" id="IPR036412">
    <property type="entry name" value="HAD-like_sf"/>
</dbReference>
<dbReference type="Gene3D" id="1.20.1110.10">
    <property type="entry name" value="Calcium-transporting ATPase, transmembrane domain"/>
    <property type="match status" value="1"/>
</dbReference>
<feature type="compositionally biased region" description="Basic and acidic residues" evidence="19">
    <location>
        <begin position="14"/>
        <end position="25"/>
    </location>
</feature>
<feature type="transmembrane region" description="Helical" evidence="20">
    <location>
        <begin position="838"/>
        <end position="858"/>
    </location>
</feature>
<keyword evidence="8" id="KW-0597">Phosphoprotein</keyword>
<name>A0ABP8TDI9_9ACTN</name>
<dbReference type="Pfam" id="PF13246">
    <property type="entry name" value="Cation_ATPase"/>
    <property type="match status" value="1"/>
</dbReference>
<dbReference type="Pfam" id="PF00690">
    <property type="entry name" value="Cation_ATPase_N"/>
    <property type="match status" value="1"/>
</dbReference>
<dbReference type="InterPro" id="IPR006415">
    <property type="entry name" value="P-type_ATPase_IIIB"/>
</dbReference>
<keyword evidence="6" id="KW-1003">Cell membrane</keyword>
<evidence type="ECO:0000256" key="10">
    <source>
        <dbReference type="ARBA" id="ARBA00022741"/>
    </source>
</evidence>
<dbReference type="SUPFAM" id="SSF56784">
    <property type="entry name" value="HAD-like"/>
    <property type="match status" value="1"/>
</dbReference>
<dbReference type="Proteomes" id="UP001500212">
    <property type="component" value="Unassembled WGS sequence"/>
</dbReference>
<comment type="catalytic activity">
    <reaction evidence="18">
        <text>ATP + H2O = ADP + phosphate + H(+)</text>
        <dbReference type="Rhea" id="RHEA:13065"/>
        <dbReference type="ChEBI" id="CHEBI:15377"/>
        <dbReference type="ChEBI" id="CHEBI:15378"/>
        <dbReference type="ChEBI" id="CHEBI:30616"/>
        <dbReference type="ChEBI" id="CHEBI:43474"/>
        <dbReference type="ChEBI" id="CHEBI:456216"/>
    </reaction>
</comment>
<evidence type="ECO:0000256" key="9">
    <source>
        <dbReference type="ARBA" id="ARBA00022692"/>
    </source>
</evidence>
<dbReference type="InterPro" id="IPR023214">
    <property type="entry name" value="HAD_sf"/>
</dbReference>
<dbReference type="Pfam" id="PF00122">
    <property type="entry name" value="E1-E2_ATPase"/>
    <property type="match status" value="1"/>
</dbReference>
<gene>
    <name evidence="22" type="primary">mgtA</name>
    <name evidence="22" type="ORF">GCM10023195_18500</name>
</gene>
<proteinExistence type="inferred from homology"/>
<evidence type="ECO:0000256" key="11">
    <source>
        <dbReference type="ARBA" id="ARBA00022840"/>
    </source>
</evidence>
<keyword evidence="23" id="KW-1185">Reference proteome</keyword>
<dbReference type="Pfam" id="PF00689">
    <property type="entry name" value="Cation_ATPase_C"/>
    <property type="match status" value="1"/>
</dbReference>
<feature type="transmembrane region" description="Helical" evidence="20">
    <location>
        <begin position="870"/>
        <end position="892"/>
    </location>
</feature>
<reference evidence="23" key="1">
    <citation type="journal article" date="2019" name="Int. J. Syst. Evol. Microbiol.">
        <title>The Global Catalogue of Microorganisms (GCM) 10K type strain sequencing project: providing services to taxonomists for standard genome sequencing and annotation.</title>
        <authorList>
            <consortium name="The Broad Institute Genomics Platform"/>
            <consortium name="The Broad Institute Genome Sequencing Center for Infectious Disease"/>
            <person name="Wu L."/>
            <person name="Ma J."/>
        </authorList>
    </citation>
    <scope>NUCLEOTIDE SEQUENCE [LARGE SCALE GENOMIC DNA]</scope>
    <source>
        <strain evidence="23">JCM 17938</strain>
    </source>
</reference>
<dbReference type="InterPro" id="IPR008250">
    <property type="entry name" value="ATPase_P-typ_transduc_dom_A_sf"/>
</dbReference>
<protein>
    <recommendedName>
        <fullName evidence="5">Magnesium-transporting ATPase, P-type 1</fullName>
        <ecNumber evidence="4">7.2.2.14</ecNumber>
    </recommendedName>
    <alternativeName>
        <fullName evidence="16">Mg(2+) transport ATPase, P-type 1</fullName>
    </alternativeName>
</protein>
<evidence type="ECO:0000256" key="14">
    <source>
        <dbReference type="ARBA" id="ARBA00022989"/>
    </source>
</evidence>
<evidence type="ECO:0000256" key="8">
    <source>
        <dbReference type="ARBA" id="ARBA00022553"/>
    </source>
</evidence>
<dbReference type="SFLD" id="SFLDG00002">
    <property type="entry name" value="C1.7:_P-type_atpase_like"/>
    <property type="match status" value="1"/>
</dbReference>
<evidence type="ECO:0000256" key="2">
    <source>
        <dbReference type="ARBA" id="ARBA00004429"/>
    </source>
</evidence>
<keyword evidence="7" id="KW-0997">Cell inner membrane</keyword>
<evidence type="ECO:0000313" key="22">
    <source>
        <dbReference type="EMBL" id="GAA4605350.1"/>
    </source>
</evidence>
<keyword evidence="10" id="KW-0547">Nucleotide-binding</keyword>
<evidence type="ECO:0000256" key="17">
    <source>
        <dbReference type="ARBA" id="ARBA00047295"/>
    </source>
</evidence>
<keyword evidence="11" id="KW-0067">ATP-binding</keyword>
<keyword evidence="13" id="KW-1278">Translocase</keyword>
<feature type="domain" description="Cation-transporting P-type ATPase N-terminal" evidence="21">
    <location>
        <begin position="33"/>
        <end position="106"/>
    </location>
</feature>
<dbReference type="InterPro" id="IPR006068">
    <property type="entry name" value="ATPase_P-typ_cation-transptr_C"/>
</dbReference>
<comment type="catalytic activity">
    <reaction evidence="17">
        <text>Mg(2+)(out) + ATP + H2O = Mg(2+)(in) + ADP + phosphate + H(+)</text>
        <dbReference type="Rhea" id="RHEA:10260"/>
        <dbReference type="ChEBI" id="CHEBI:15377"/>
        <dbReference type="ChEBI" id="CHEBI:15378"/>
        <dbReference type="ChEBI" id="CHEBI:18420"/>
        <dbReference type="ChEBI" id="CHEBI:30616"/>
        <dbReference type="ChEBI" id="CHEBI:43474"/>
        <dbReference type="ChEBI" id="CHEBI:456216"/>
        <dbReference type="EC" id="7.2.2.14"/>
    </reaction>
</comment>
<feature type="region of interest" description="Disordered" evidence="19">
    <location>
        <begin position="1"/>
        <end position="25"/>
    </location>
</feature>
<dbReference type="NCBIfam" id="TIGR01494">
    <property type="entry name" value="ATPase_P-type"/>
    <property type="match status" value="1"/>
</dbReference>
<comment type="caution">
    <text evidence="22">The sequence shown here is derived from an EMBL/GenBank/DDBJ whole genome shotgun (WGS) entry which is preliminary data.</text>
</comment>
<evidence type="ECO:0000313" key="23">
    <source>
        <dbReference type="Proteomes" id="UP001500212"/>
    </source>
</evidence>
<dbReference type="RefSeq" id="WP_345351423.1">
    <property type="nucleotide sequence ID" value="NZ_BAABHJ010000005.1"/>
</dbReference>
<feature type="transmembrane region" description="Helical" evidence="20">
    <location>
        <begin position="315"/>
        <end position="341"/>
    </location>
</feature>
<dbReference type="PANTHER" id="PTHR42861">
    <property type="entry name" value="CALCIUM-TRANSPORTING ATPASE"/>
    <property type="match status" value="1"/>
</dbReference>
<evidence type="ECO:0000256" key="16">
    <source>
        <dbReference type="ARBA" id="ARBA00029806"/>
    </source>
</evidence>
<keyword evidence="14 20" id="KW-1133">Transmembrane helix</keyword>
<evidence type="ECO:0000256" key="5">
    <source>
        <dbReference type="ARBA" id="ARBA00013555"/>
    </source>
</evidence>
<evidence type="ECO:0000256" key="12">
    <source>
        <dbReference type="ARBA" id="ARBA00022842"/>
    </source>
</evidence>
<accession>A0ABP8TDI9</accession>
<keyword evidence="9 20" id="KW-0812">Transmembrane</keyword>
<dbReference type="Gene3D" id="2.70.150.10">
    <property type="entry name" value="Calcium-transporting ATPase, cytoplasmic transduction domain A"/>
    <property type="match status" value="1"/>
</dbReference>
<dbReference type="PRINTS" id="PR01836">
    <property type="entry name" value="MGATPASE"/>
</dbReference>
<sequence length="917" mass="97599">MAWAPESASALPEPRPDAADEPRLPDVRGRLAEYAAMPVLQVLRRLDSGPRGLEEDRAQTLLARHGENAIAGPTASRRGSRLLHALTNPFVGTLLVLGGVSAALGAFGAATVIGVMVLISCWLQVRQEQRFDRVADTLRAMVVATTTVVRRATSDAPPTSREVPLDQLVPGDIVTLSPGDMIPADVRLLRSAGLAVDQAVLTGEALPVAKQATPEDAVPDVSAVGRSTGDLATIDCPWLCFMGSTVTAGTGTAVVLATGTATYFGAMHAHLAPRRAETAFDRGVKGVSRALIGLMLVCAPLVFIVNAAVHGIRFAALWFGISVAVGLTPEMLPVMVSTALARGARAAVRHNVVIKRLPAIHNLGAMDVLCTDKTGTLTQDQVGVDCHIDPDGRSDPQVLRWAALNSAVAADGDAIVLFNELDEALLAYADQMSVPVDDVTAVEVIPFDSTRRRGSVVVREAGRPGTDLMITKGAVEQVLECCTRLRRQDGDVPLTAADRQRLGDVGDRYAADGVRLLAVAIADKPVRPRAYGPKDERDLTLIGFVGFRDRPRESAAAAVRSLAARGVAVKVLTGDHPLVAARICRDAGIDPGRIVLGDDIEALSDAEIGDLADRTTVFARIDPEQKARIVRVLRSTGRTVGFLGDGVNDSPALRDADVGITVDGAVAIARESADVVLLRGDLLSVAEAVTEGRRTFTNIKKYLEITISSNFGNVLSMLAASVLLPFLPMLPLQILVQNLCFDLCLLPLAFDHVDQRALRRPQTFDSARLTRFVLWLGPVNTLADLTAFGILLHITGHHPGPAAQAIFHTGWFVENLLTQAAAVHLLRGRRLPSPRDHAAFPVLLGTTAIVTIALVLPWSPLAAPLSMTALPVVCLLALVLVLVLYCLLIGAAKTAWQKVEGRTSRPTRQGTRSQAQR</sequence>
<evidence type="ECO:0000256" key="20">
    <source>
        <dbReference type="SAM" id="Phobius"/>
    </source>
</evidence>
<dbReference type="InterPro" id="IPR001757">
    <property type="entry name" value="P_typ_ATPase"/>
</dbReference>
<dbReference type="SFLD" id="SFLDS00003">
    <property type="entry name" value="Haloacid_Dehalogenase"/>
    <property type="match status" value="1"/>
</dbReference>
<evidence type="ECO:0000256" key="1">
    <source>
        <dbReference type="ARBA" id="ARBA00003954"/>
    </source>
</evidence>
<dbReference type="InterPro" id="IPR023299">
    <property type="entry name" value="ATPase_P-typ_cyto_dom_N"/>
</dbReference>
<dbReference type="InterPro" id="IPR044492">
    <property type="entry name" value="P_typ_ATPase_HD_dom"/>
</dbReference>
<dbReference type="InterPro" id="IPR023298">
    <property type="entry name" value="ATPase_P-typ_TM_dom_sf"/>
</dbReference>
<dbReference type="Gene3D" id="3.40.50.1000">
    <property type="entry name" value="HAD superfamily/HAD-like"/>
    <property type="match status" value="1"/>
</dbReference>
<feature type="transmembrane region" description="Helical" evidence="20">
    <location>
        <begin position="806"/>
        <end position="826"/>
    </location>
</feature>
<evidence type="ECO:0000256" key="7">
    <source>
        <dbReference type="ARBA" id="ARBA00022519"/>
    </source>
</evidence>
<evidence type="ECO:0000256" key="13">
    <source>
        <dbReference type="ARBA" id="ARBA00022967"/>
    </source>
</evidence>
<dbReference type="EC" id="7.2.2.14" evidence="4"/>
<keyword evidence="12" id="KW-0460">Magnesium</keyword>
<dbReference type="SUPFAM" id="SSF81653">
    <property type="entry name" value="Calcium ATPase, transduction domain A"/>
    <property type="match status" value="1"/>
</dbReference>